<evidence type="ECO:0000313" key="2">
    <source>
        <dbReference type="Proteomes" id="UP001501442"/>
    </source>
</evidence>
<protein>
    <submittedName>
        <fullName evidence="1">Uncharacterized protein</fullName>
    </submittedName>
</protein>
<accession>A0ABP8U1P7</accession>
<keyword evidence="2" id="KW-1185">Reference proteome</keyword>
<gene>
    <name evidence="1" type="ORF">GCM10023196_003300</name>
</gene>
<evidence type="ECO:0000313" key="1">
    <source>
        <dbReference type="EMBL" id="GAA4620213.1"/>
    </source>
</evidence>
<organism evidence="1 2">
    <name type="scientific">Actinoallomurus vinaceus</name>
    <dbReference type="NCBI Taxonomy" id="1080074"/>
    <lineage>
        <taxon>Bacteria</taxon>
        <taxon>Bacillati</taxon>
        <taxon>Actinomycetota</taxon>
        <taxon>Actinomycetes</taxon>
        <taxon>Streptosporangiales</taxon>
        <taxon>Thermomonosporaceae</taxon>
        <taxon>Actinoallomurus</taxon>
    </lineage>
</organism>
<dbReference type="EMBL" id="BAABHK010000001">
    <property type="protein sequence ID" value="GAA4620213.1"/>
    <property type="molecule type" value="Genomic_DNA"/>
</dbReference>
<sequence length="118" mass="13365">MNHRQQTLARQPHLGTGFAESEAKWVTRRLAPLVTRLRSFADTAVELHLSIKDRDGADPRVTLECRGAGQTHLVATAAAHRLSAAVTEVRNDMIRQIEGAKAARIWREPRHTRPHHRR</sequence>
<dbReference type="Proteomes" id="UP001501442">
    <property type="component" value="Unassembled WGS sequence"/>
</dbReference>
<proteinExistence type="predicted"/>
<dbReference type="RefSeq" id="WP_345428562.1">
    <property type="nucleotide sequence ID" value="NZ_BAABHK010000001.1"/>
</dbReference>
<comment type="caution">
    <text evidence="1">The sequence shown here is derived from an EMBL/GenBank/DDBJ whole genome shotgun (WGS) entry which is preliminary data.</text>
</comment>
<reference evidence="2" key="1">
    <citation type="journal article" date="2019" name="Int. J. Syst. Evol. Microbiol.">
        <title>The Global Catalogue of Microorganisms (GCM) 10K type strain sequencing project: providing services to taxonomists for standard genome sequencing and annotation.</title>
        <authorList>
            <consortium name="The Broad Institute Genomics Platform"/>
            <consortium name="The Broad Institute Genome Sequencing Center for Infectious Disease"/>
            <person name="Wu L."/>
            <person name="Ma J."/>
        </authorList>
    </citation>
    <scope>NUCLEOTIDE SEQUENCE [LARGE SCALE GENOMIC DNA]</scope>
    <source>
        <strain evidence="2">JCM 17939</strain>
    </source>
</reference>
<name>A0ABP8U1P7_9ACTN</name>